<protein>
    <submittedName>
        <fullName evidence="1">Uncharacterized protein</fullName>
    </submittedName>
</protein>
<dbReference type="EMBL" id="LR721751">
    <property type="protein sequence ID" value="VVV06030.1"/>
    <property type="molecule type" value="Genomic_DNA"/>
</dbReference>
<gene>
    <name evidence="1" type="ORF">AW0309160_03514</name>
</gene>
<accession>A0A5Q4ZLZ0</accession>
<sequence>MENYNTAAKFQMHYYFEDKSHSMDAFVRNKCESEILAIITEIAKTLNVKIQIESEVRKEGGLREIWAFTNANAGVLSVIISIAALVSSRIPVGDSELEDLQKQDLKLSIQERQLRINKLKAEIKDDVITAETVGKVADLVAKDNKIIIRKSNLYKSLDTYRKVSKIGVNGLDLSDKEISAELIVKRPDFKKFIVKSNVLPVEAIEDAVIEIVSPVLKSGNYKWKGIFEGESINFSMADKSFQLDVLSEKISFQHGSMIKCTLLIHSKIDEVGEVVITGYSVDTVLENMEGHSFVETKQGKSYRNQKALKAAQGDLFAGL</sequence>
<organism evidence="1">
    <name type="scientific">Aliivibrio wodanis</name>
    <dbReference type="NCBI Taxonomy" id="80852"/>
    <lineage>
        <taxon>Bacteria</taxon>
        <taxon>Pseudomonadati</taxon>
        <taxon>Pseudomonadota</taxon>
        <taxon>Gammaproteobacteria</taxon>
        <taxon>Vibrionales</taxon>
        <taxon>Vibrionaceae</taxon>
        <taxon>Aliivibrio</taxon>
    </lineage>
</organism>
<reference evidence="1" key="1">
    <citation type="submission" date="2019-09" db="EMBL/GenBank/DDBJ databases">
        <authorList>
            <person name="Hjerde E."/>
        </authorList>
    </citation>
    <scope>NUCLEOTIDE SEQUENCE</scope>
    <source>
        <strain evidence="1">06/09/160</strain>
    </source>
</reference>
<evidence type="ECO:0000313" key="1">
    <source>
        <dbReference type="EMBL" id="VVV06030.1"/>
    </source>
</evidence>
<dbReference type="AlphaFoldDB" id="A0A5Q4ZLZ0"/>
<proteinExistence type="predicted"/>
<name>A0A5Q4ZLZ0_9GAMM</name>